<dbReference type="EMBL" id="BEGY01000197">
    <property type="protein sequence ID" value="GAX85857.1"/>
    <property type="molecule type" value="Genomic_DNA"/>
</dbReference>
<feature type="region of interest" description="Disordered" evidence="1">
    <location>
        <begin position="1161"/>
        <end position="1217"/>
    </location>
</feature>
<evidence type="ECO:0000256" key="1">
    <source>
        <dbReference type="SAM" id="MobiDB-lite"/>
    </source>
</evidence>
<accession>A0A250XRZ4</accession>
<feature type="compositionally biased region" description="Low complexity" evidence="1">
    <location>
        <begin position="911"/>
        <end position="922"/>
    </location>
</feature>
<dbReference type="OrthoDB" id="10064970at2759"/>
<sequence length="1217" mass="136071">MKAGVNFRYLELPQLRLKAEILAGSLKLEKSGHLRATQKAQNKEGALKSAKILVKEMRKQQQNTNELAKLVQKAADQGLLDDNSALQAFLVDCFRAVIDGRRSRVLSGASKEFYMIIMQNCGQMLHDYVSRLFSGPSASTTRAWKAAVDYPFMLGLHSDFFDAAAHLIGIWGMTEMPFLLAEDGSALQMRIDVTTKDGKAQVFGLCGNSFAVDTVDQFREAARSRPVATTLYAYTLVPLVDGAPSIPCFAFGHDNSSSTFNTQLAKSIWEYTWQEFQSRGIKLVGHTHDGDRRLVNLGHELCRLAPIENAAQQTLPTTVSCAPPPTSLVPRRPAPITLDHAIITYQIFYQNAGPCSFIPIMDIIDWLHTGWRIKNQLLQPTRRLDLGGLLISPSYLYKNKELLGLSDADLDPSNKQDMRGMEKVFDFYREVSRAKMKHSLEPEMSSDGLEGAKSTSEHSNNVKQALRKRPYLMMETDNIRKALLSSPADNYGLYLFIEFGHRYLRMFLLKDRQPIDIIKDAAFCIMFIGFWRRDIDLRAAEADKDAVGAKSARYDSNCLTPQTCHDIVFTCTLLILSTKMFKEHFPRVKIDFSKFSSRFSEYFFQTLRSCTKTSNKVNAAQYAHIVKGVVVSLMHGGQQNMKTTSANSMSLPVLQSKRGMPKSQLCIDEDWNNAPEDYWLDDMSISEAIDVSFNEIQCLFSKELSSERCYGSFNMWTQKRSVPAKSKMRAAAAKRGKKASSRTSSALSAHDQLGMEKSELKEKLQPYLLGIKADVQFLPSLSLEVERRNKPANMPSDGNTNESVATGGRIGNPINRFFGSLPQPRDHSNQEQEQVTTDDEELRPLYIRPTTLDEAGYSMTHETDFEELPPDAPVPSLDILSNAFDDDSGDDSNPLEPLERNKDSPMECHDTAAGSSAGTVGTGFSEAEPVIALKKHLGERITNSERVRVKVAEAMAKISRNAVDVEGDGPFKSLVKTLRQLAYHFNSSMADQQAGRAERFSQMQVRDDSAKAGDGVVGIGDVMAFAFRMVRDDKTEYLDISYGLIVKISKSVPVKGGRRKEKSQTSISWDDQDATYLCRWYEAATTESGCPRKVSSRKAFVMPIHCPYGFNWEVHATDNMVLCPVEMEWNEEEKVFLLNVDSEKQATHLALESVTRDDGSREYDFVGNVPPDSTADEVDEDAVLVDEGAADSSKRRKRYSKMHNGPSSKGSKRGKLT</sequence>
<evidence type="ECO:0000313" key="2">
    <source>
        <dbReference type="EMBL" id="GAX85857.1"/>
    </source>
</evidence>
<keyword evidence="3" id="KW-1185">Reference proteome</keyword>
<feature type="region of interest" description="Disordered" evidence="1">
    <location>
        <begin position="440"/>
        <end position="460"/>
    </location>
</feature>
<feature type="compositionally biased region" description="Basic and acidic residues" evidence="1">
    <location>
        <begin position="897"/>
        <end position="910"/>
    </location>
</feature>
<dbReference type="AlphaFoldDB" id="A0A250XRZ4"/>
<feature type="region of interest" description="Disordered" evidence="1">
    <location>
        <begin position="789"/>
        <end position="844"/>
    </location>
</feature>
<protein>
    <submittedName>
        <fullName evidence="2">Uncharacterized protein</fullName>
    </submittedName>
</protein>
<feature type="compositionally biased region" description="Acidic residues" evidence="1">
    <location>
        <begin position="1174"/>
        <end position="1184"/>
    </location>
</feature>
<evidence type="ECO:0000313" key="3">
    <source>
        <dbReference type="Proteomes" id="UP000232323"/>
    </source>
</evidence>
<gene>
    <name evidence="2" type="ORF">CEUSTIGMA_g13273.t1</name>
</gene>
<comment type="caution">
    <text evidence="2">The sequence shown here is derived from an EMBL/GenBank/DDBJ whole genome shotgun (WGS) entry which is preliminary data.</text>
</comment>
<proteinExistence type="predicted"/>
<name>A0A250XRZ4_9CHLO</name>
<dbReference type="Proteomes" id="UP000232323">
    <property type="component" value="Unassembled WGS sequence"/>
</dbReference>
<feature type="region of interest" description="Disordered" evidence="1">
    <location>
        <begin position="863"/>
        <end position="922"/>
    </location>
</feature>
<reference evidence="2 3" key="1">
    <citation type="submission" date="2017-08" db="EMBL/GenBank/DDBJ databases">
        <title>Acidophilic green algal genome provides insights into adaptation to an acidic environment.</title>
        <authorList>
            <person name="Hirooka S."/>
            <person name="Hirose Y."/>
            <person name="Kanesaki Y."/>
            <person name="Higuchi S."/>
            <person name="Fujiwara T."/>
            <person name="Onuma R."/>
            <person name="Era A."/>
            <person name="Ohbayashi R."/>
            <person name="Uzuka A."/>
            <person name="Nozaki H."/>
            <person name="Yoshikawa H."/>
            <person name="Miyagishima S.Y."/>
        </authorList>
    </citation>
    <scope>NUCLEOTIDE SEQUENCE [LARGE SCALE GENOMIC DNA]</scope>
    <source>
        <strain evidence="2 3">NIES-2499</strain>
    </source>
</reference>
<organism evidence="2 3">
    <name type="scientific">Chlamydomonas eustigma</name>
    <dbReference type="NCBI Taxonomy" id="1157962"/>
    <lineage>
        <taxon>Eukaryota</taxon>
        <taxon>Viridiplantae</taxon>
        <taxon>Chlorophyta</taxon>
        <taxon>core chlorophytes</taxon>
        <taxon>Chlorophyceae</taxon>
        <taxon>CS clade</taxon>
        <taxon>Chlamydomonadales</taxon>
        <taxon>Chlamydomonadaceae</taxon>
        <taxon>Chlamydomonas</taxon>
    </lineage>
</organism>